<dbReference type="SUPFAM" id="SSF51905">
    <property type="entry name" value="FAD/NAD(P)-binding domain"/>
    <property type="match status" value="2"/>
</dbReference>
<dbReference type="PRINTS" id="PR00411">
    <property type="entry name" value="PNDRDTASEI"/>
</dbReference>
<dbReference type="EMBL" id="OBEL01000002">
    <property type="protein sequence ID" value="SNZ19095.1"/>
    <property type="molecule type" value="Genomic_DNA"/>
</dbReference>
<dbReference type="Gene3D" id="3.50.50.60">
    <property type="entry name" value="FAD/NAD(P)-binding domain"/>
    <property type="match status" value="2"/>
</dbReference>
<protein>
    <submittedName>
        <fullName evidence="2">Pyridine nucleotide-disulphide oxidoreductase</fullName>
    </submittedName>
</protein>
<reference evidence="2 3" key="1">
    <citation type="submission" date="2017-09" db="EMBL/GenBank/DDBJ databases">
        <authorList>
            <person name="Ehlers B."/>
            <person name="Leendertz F.H."/>
        </authorList>
    </citation>
    <scope>NUCLEOTIDE SEQUENCE [LARGE SCALE GENOMIC DNA]</scope>
    <source>
        <strain evidence="2 3">DSM 18289</strain>
    </source>
</reference>
<dbReference type="PANTHER" id="PTHR43539:SF89">
    <property type="entry name" value="NAD(P)-BINDING DOMAIN-CONTAINING PROTEIN"/>
    <property type="match status" value="1"/>
</dbReference>
<keyword evidence="1" id="KW-0560">Oxidoreductase</keyword>
<dbReference type="Proteomes" id="UP000219439">
    <property type="component" value="Unassembled WGS sequence"/>
</dbReference>
<dbReference type="PRINTS" id="PR00368">
    <property type="entry name" value="FADPNR"/>
</dbReference>
<dbReference type="Pfam" id="PF13738">
    <property type="entry name" value="Pyr_redox_3"/>
    <property type="match status" value="1"/>
</dbReference>
<keyword evidence="3" id="KW-1185">Reference proteome</keyword>
<evidence type="ECO:0000313" key="3">
    <source>
        <dbReference type="Proteomes" id="UP000219439"/>
    </source>
</evidence>
<dbReference type="GO" id="GO:0004497">
    <property type="term" value="F:monooxygenase activity"/>
    <property type="evidence" value="ECO:0007669"/>
    <property type="project" value="TreeGrafter"/>
</dbReference>
<evidence type="ECO:0000313" key="2">
    <source>
        <dbReference type="EMBL" id="SNZ19095.1"/>
    </source>
</evidence>
<dbReference type="GO" id="GO:0050660">
    <property type="term" value="F:flavin adenine dinucleotide binding"/>
    <property type="evidence" value="ECO:0007669"/>
    <property type="project" value="TreeGrafter"/>
</dbReference>
<sequence length="390" mass="43237">MGFIPMLDRTDANAPGFNSKAEFVNVLIVGAGPSGIGVARILQQLGVSDVVLLEKDQVAASFLRWPKEMRFISPSFPSNAFGLTDLNSITYDSSPAYALRRTHPSGKEYADYLRNVGEVLELNVAEGARVLGIEKRGKHFAVRTNRGLYRANFVVWAAGQFSYPHIPGFKGSELGLHSSKVRSWRDLEGDETIVVGGYESGVDAALSLAEAGRKVTLLGRTPTWDDTNPDPSISLSPATHQRLVNCAQIRNISFVGDADIVGFERNDDTIQVFSADGRSWQTQSRPILATGFNSSTKVISNCFDYDADGSPLINECDESTRLSDLFLVGPEVKHRDHLFCYIYKFRQRFAIVADCIAERLGLDRDIMDQYRLHNMFLEDLSCCDEENCLC</sequence>
<dbReference type="InterPro" id="IPR036188">
    <property type="entry name" value="FAD/NAD-bd_sf"/>
</dbReference>
<organism evidence="2 3">
    <name type="scientific">Cohaesibacter gelatinilyticus</name>
    <dbReference type="NCBI Taxonomy" id="372072"/>
    <lineage>
        <taxon>Bacteria</taxon>
        <taxon>Pseudomonadati</taxon>
        <taxon>Pseudomonadota</taxon>
        <taxon>Alphaproteobacteria</taxon>
        <taxon>Hyphomicrobiales</taxon>
        <taxon>Cohaesibacteraceae</taxon>
    </lineage>
</organism>
<dbReference type="InterPro" id="IPR050982">
    <property type="entry name" value="Auxin_biosynth/cation_transpt"/>
</dbReference>
<dbReference type="PANTHER" id="PTHR43539">
    <property type="entry name" value="FLAVIN-BINDING MONOOXYGENASE-LIKE PROTEIN (AFU_ORTHOLOGUE AFUA_4G09220)"/>
    <property type="match status" value="1"/>
</dbReference>
<dbReference type="AlphaFoldDB" id="A0A285PBJ3"/>
<accession>A0A285PBJ3</accession>
<name>A0A285PBJ3_9HYPH</name>
<proteinExistence type="predicted"/>
<gene>
    <name evidence="2" type="ORF">SAMN06265368_2174</name>
</gene>
<evidence type="ECO:0000256" key="1">
    <source>
        <dbReference type="ARBA" id="ARBA00023002"/>
    </source>
</evidence>